<keyword evidence="2" id="KW-1185">Reference proteome</keyword>
<reference evidence="1 2" key="1">
    <citation type="submission" date="2024-02" db="EMBL/GenBank/DDBJ databases">
        <title>A draft genome for the cacao thread blight pathogen Marasmius crinis-equi.</title>
        <authorList>
            <person name="Cohen S.P."/>
            <person name="Baruah I.K."/>
            <person name="Amoako-Attah I."/>
            <person name="Bukari Y."/>
            <person name="Meinhardt L.W."/>
            <person name="Bailey B.A."/>
        </authorList>
    </citation>
    <scope>NUCLEOTIDE SEQUENCE [LARGE SCALE GENOMIC DNA]</scope>
    <source>
        <strain evidence="1 2">GH-76</strain>
    </source>
</reference>
<evidence type="ECO:0000313" key="1">
    <source>
        <dbReference type="EMBL" id="KAL0576425.1"/>
    </source>
</evidence>
<comment type="caution">
    <text evidence="1">The sequence shown here is derived from an EMBL/GenBank/DDBJ whole genome shotgun (WGS) entry which is preliminary data.</text>
</comment>
<protein>
    <submittedName>
        <fullName evidence="1">Uncharacterized protein</fullName>
    </submittedName>
</protein>
<organism evidence="1 2">
    <name type="scientific">Marasmius crinis-equi</name>
    <dbReference type="NCBI Taxonomy" id="585013"/>
    <lineage>
        <taxon>Eukaryota</taxon>
        <taxon>Fungi</taxon>
        <taxon>Dikarya</taxon>
        <taxon>Basidiomycota</taxon>
        <taxon>Agaricomycotina</taxon>
        <taxon>Agaricomycetes</taxon>
        <taxon>Agaricomycetidae</taxon>
        <taxon>Agaricales</taxon>
        <taxon>Marasmiineae</taxon>
        <taxon>Marasmiaceae</taxon>
        <taxon>Marasmius</taxon>
    </lineage>
</organism>
<accession>A0ABR3FLY1</accession>
<gene>
    <name evidence="1" type="ORF">V5O48_005561</name>
</gene>
<dbReference type="EMBL" id="JBAHYK010000224">
    <property type="protein sequence ID" value="KAL0576425.1"/>
    <property type="molecule type" value="Genomic_DNA"/>
</dbReference>
<name>A0ABR3FLY1_9AGAR</name>
<proteinExistence type="predicted"/>
<sequence>MPLLARIAKTTLVSGAAGLGTFLFLTRKNDFVPMDPSTSPLFRKKYIQSWNRNQNPTTHDDCMRKVPLDQIRPELLGKEGELVRAFSAGIWSGPGYTLQRSILHRKYYGDRTKDQLWTPEQLKQSNYEVGAVHTDHFEVIERTPNSIVFRCGDSPHNDNREMDGVFELAAEVKREEGVAEFHLRTVGWVGAAKSDKPPMDPVVQWLHQQYDKLWMETGLWNVKK</sequence>
<dbReference type="Proteomes" id="UP001465976">
    <property type="component" value="Unassembled WGS sequence"/>
</dbReference>
<evidence type="ECO:0000313" key="2">
    <source>
        <dbReference type="Proteomes" id="UP001465976"/>
    </source>
</evidence>